<dbReference type="Gene3D" id="3.30.70.330">
    <property type="match status" value="1"/>
</dbReference>
<name>A0AAD5DI37_9CHLO</name>
<accession>A0AAD5DI37</accession>
<dbReference type="PROSITE" id="PS50076">
    <property type="entry name" value="DNAJ_2"/>
    <property type="match status" value="1"/>
</dbReference>
<dbReference type="AlphaFoldDB" id="A0AAD5DI37"/>
<comment type="caution">
    <text evidence="2">The sequence shown here is derived from an EMBL/GenBank/DDBJ whole genome shotgun (WGS) entry which is preliminary data.</text>
</comment>
<dbReference type="EMBL" id="JADXDR010000125">
    <property type="protein sequence ID" value="KAI7838457.1"/>
    <property type="molecule type" value="Genomic_DNA"/>
</dbReference>
<dbReference type="InterPro" id="IPR001623">
    <property type="entry name" value="DnaJ_domain"/>
</dbReference>
<dbReference type="SUPFAM" id="SSF54928">
    <property type="entry name" value="RNA-binding domain, RBD"/>
    <property type="match status" value="1"/>
</dbReference>
<dbReference type="Gene3D" id="1.10.287.110">
    <property type="entry name" value="DnaJ domain"/>
    <property type="match status" value="1"/>
</dbReference>
<dbReference type="InterPro" id="IPR035979">
    <property type="entry name" value="RBD_domain_sf"/>
</dbReference>
<dbReference type="InterPro" id="IPR000504">
    <property type="entry name" value="RRM_dom"/>
</dbReference>
<dbReference type="SMART" id="SM00271">
    <property type="entry name" value="DnaJ"/>
    <property type="match status" value="1"/>
</dbReference>
<dbReference type="GO" id="GO:0003723">
    <property type="term" value="F:RNA binding"/>
    <property type="evidence" value="ECO:0007669"/>
    <property type="project" value="InterPro"/>
</dbReference>
<dbReference type="CDD" id="cd06257">
    <property type="entry name" value="DnaJ"/>
    <property type="match status" value="1"/>
</dbReference>
<dbReference type="InterPro" id="IPR012677">
    <property type="entry name" value="Nucleotide-bd_a/b_plait_sf"/>
</dbReference>
<feature type="domain" description="J" evidence="1">
    <location>
        <begin position="3"/>
        <end position="70"/>
    </location>
</feature>
<reference evidence="2" key="1">
    <citation type="submission" date="2020-11" db="EMBL/GenBank/DDBJ databases">
        <title>Chlorella ohadii genome sequencing and assembly.</title>
        <authorList>
            <person name="Murik O."/>
            <person name="Treves H."/>
            <person name="Kedem I."/>
            <person name="Shotland Y."/>
            <person name="Kaplan A."/>
        </authorList>
    </citation>
    <scope>NUCLEOTIDE SEQUENCE</scope>
    <source>
        <strain evidence="2">1</strain>
    </source>
</reference>
<protein>
    <recommendedName>
        <fullName evidence="1">J domain-containing protein</fullName>
    </recommendedName>
</protein>
<dbReference type="PRINTS" id="PR00625">
    <property type="entry name" value="JDOMAIN"/>
</dbReference>
<organism evidence="2 3">
    <name type="scientific">Chlorella ohadii</name>
    <dbReference type="NCBI Taxonomy" id="2649997"/>
    <lineage>
        <taxon>Eukaryota</taxon>
        <taxon>Viridiplantae</taxon>
        <taxon>Chlorophyta</taxon>
        <taxon>core chlorophytes</taxon>
        <taxon>Trebouxiophyceae</taxon>
        <taxon>Chlorellales</taxon>
        <taxon>Chlorellaceae</taxon>
        <taxon>Chlorella clade</taxon>
        <taxon>Chlorella</taxon>
    </lineage>
</organism>
<gene>
    <name evidence="2" type="ORF">COHA_007720</name>
</gene>
<dbReference type="PANTHER" id="PTHR45098:SF1">
    <property type="entry name" value="DNAJ DOMAIN CONTAINING PROTEIN, EXPRESSED"/>
    <property type="match status" value="1"/>
</dbReference>
<dbReference type="InterPro" id="IPR036869">
    <property type="entry name" value="J_dom_sf"/>
</dbReference>
<evidence type="ECO:0000259" key="1">
    <source>
        <dbReference type="PROSITE" id="PS50076"/>
    </source>
</evidence>
<dbReference type="PANTHER" id="PTHR45098">
    <property type="entry name" value="DNAJ DOMAIN CONTAINING PROTEIN, EXPRESSED"/>
    <property type="match status" value="1"/>
</dbReference>
<dbReference type="SUPFAM" id="SSF46565">
    <property type="entry name" value="Chaperone J-domain"/>
    <property type="match status" value="1"/>
</dbReference>
<dbReference type="Proteomes" id="UP001205105">
    <property type="component" value="Unassembled WGS sequence"/>
</dbReference>
<proteinExistence type="predicted"/>
<dbReference type="Pfam" id="PF00076">
    <property type="entry name" value="RRM_1"/>
    <property type="match status" value="1"/>
</dbReference>
<dbReference type="Pfam" id="PF00226">
    <property type="entry name" value="DnaJ"/>
    <property type="match status" value="1"/>
</dbReference>
<evidence type="ECO:0000313" key="2">
    <source>
        <dbReference type="EMBL" id="KAI7838457.1"/>
    </source>
</evidence>
<evidence type="ECO:0000313" key="3">
    <source>
        <dbReference type="Proteomes" id="UP001205105"/>
    </source>
</evidence>
<sequence length="364" mass="36131">MENAYQLLGLEQGPTATEADIKKAYRKLALVKHPDKNPDNPRAADEFAELQKAYDLLLDKEARAALDALVNEPAAGGQQGPAGAAGAQPDVLSDEMKERLTRTLKVSWSRKDGEYGAAQLRAIFAAHGPVEDVVLREGKKRKGSALVVMADAAGAAAAAGAVNGTLTNPLLVVPFNKAAAAAEGGEEAGAAAGSGLGGRTVDASATRLPPAATAPAFSAGAVPAGGLGPRPAAPLFAAGARSGSGAAAAQQPAAPLFAAAGAPSSFSARPAFAASSSGQAPARPAFAAAAAGGGSTGSAGGGSAAAFPAAFSSFGGLPGGGSSGVHALNGKLEDATLARMRQAEERRRLVEELEREQQQERQAG</sequence>
<keyword evidence="3" id="KW-1185">Reference proteome</keyword>